<dbReference type="Proteomes" id="UP000293854">
    <property type="component" value="Unassembled WGS sequence"/>
</dbReference>
<dbReference type="AlphaFoldDB" id="A0A143PA51"/>
<dbReference type="Pfam" id="PF04039">
    <property type="entry name" value="MnhB"/>
    <property type="match status" value="1"/>
</dbReference>
<dbReference type="Proteomes" id="UP000595942">
    <property type="component" value="Chromosome"/>
</dbReference>
<dbReference type="OrthoDB" id="9798859at2"/>
<evidence type="ECO:0000256" key="7">
    <source>
        <dbReference type="ARBA" id="ARBA00023136"/>
    </source>
</evidence>
<feature type="transmembrane region" description="Helical" evidence="8">
    <location>
        <begin position="40"/>
        <end position="59"/>
    </location>
</feature>
<keyword evidence="3" id="KW-0050">Antiport</keyword>
<name>A0A143PA51_9STAP</name>
<dbReference type="PANTHER" id="PTHR33932:SF4">
    <property type="entry name" value="NA(+)_H(+) ANTIPORTER SUBUNIT B"/>
    <property type="match status" value="1"/>
</dbReference>
<dbReference type="PANTHER" id="PTHR33932">
    <property type="entry name" value="NA(+)/H(+) ANTIPORTER SUBUNIT B"/>
    <property type="match status" value="1"/>
</dbReference>
<dbReference type="InterPro" id="IPR050622">
    <property type="entry name" value="CPA3_antiporter_subunitB"/>
</dbReference>
<keyword evidence="3" id="KW-0813">Transport</keyword>
<keyword evidence="13" id="KW-1185">Reference proteome</keyword>
<dbReference type="GeneID" id="93727245"/>
<comment type="similarity">
    <text evidence="2">Belongs to the CPA3 antiporters (TC 2.A.63) subunit B family.</text>
</comment>
<sequence length="142" mass="15910">MNRQKNNIIFQYSTIVIFFLIMIFAFSLFLNGHYQPGGGFIGGLLVSSSLVLVSVAFDVKTMRKIFPWDFKILIAIGLSFCALTPCASWLYGKNFFTHRVFEIPLPLLKPMQIHTALFFDLGVLLAVVGTVMTIILAIGENE</sequence>
<proteinExistence type="inferred from homology"/>
<evidence type="ECO:0000313" key="10">
    <source>
        <dbReference type="EMBL" id="QQS82836.1"/>
    </source>
</evidence>
<dbReference type="GO" id="GO:0005886">
    <property type="term" value="C:plasma membrane"/>
    <property type="evidence" value="ECO:0007669"/>
    <property type="project" value="UniProtKB-SubCell"/>
</dbReference>
<evidence type="ECO:0000256" key="4">
    <source>
        <dbReference type="ARBA" id="ARBA00022475"/>
    </source>
</evidence>
<keyword evidence="5 8" id="KW-0812">Transmembrane</keyword>
<evidence type="ECO:0000259" key="9">
    <source>
        <dbReference type="Pfam" id="PF04039"/>
    </source>
</evidence>
<evidence type="ECO:0000256" key="8">
    <source>
        <dbReference type="SAM" id="Phobius"/>
    </source>
</evidence>
<feature type="transmembrane region" description="Helical" evidence="8">
    <location>
        <begin position="12"/>
        <end position="34"/>
    </location>
</feature>
<evidence type="ECO:0000256" key="3">
    <source>
        <dbReference type="ARBA" id="ARBA00022449"/>
    </source>
</evidence>
<comment type="subcellular location">
    <subcellularLocation>
        <location evidence="1">Cell membrane</location>
        <topology evidence="1">Multi-pass membrane protein</topology>
    </subcellularLocation>
</comment>
<evidence type="ECO:0000313" key="12">
    <source>
        <dbReference type="Proteomes" id="UP000293854"/>
    </source>
</evidence>
<gene>
    <name evidence="11" type="ORF">EIG99_05855</name>
    <name evidence="10" type="ORF">I6J05_00505</name>
</gene>
<reference evidence="10 13" key="2">
    <citation type="submission" date="2021-01" db="EMBL/GenBank/DDBJ databases">
        <title>FDA dAtabase for Regulatory Grade micrObial Sequences (FDA-ARGOS): Supporting development and validation of Infectious Disease Dx tests.</title>
        <authorList>
            <person name="Sproer C."/>
            <person name="Gronow S."/>
            <person name="Severitt S."/>
            <person name="Schroder I."/>
            <person name="Tallon L."/>
            <person name="Sadzewicz L."/>
            <person name="Zhao X."/>
            <person name="Boylan J."/>
            <person name="Ott S."/>
            <person name="Bowen H."/>
            <person name="Vavikolanu K."/>
            <person name="Mehta A."/>
            <person name="Aluvathingal J."/>
            <person name="Nadendla S."/>
            <person name="Lowell S."/>
            <person name="Myers T."/>
            <person name="Yan Y."/>
            <person name="Sichtig H."/>
        </authorList>
    </citation>
    <scope>NUCLEOTIDE SEQUENCE [LARGE SCALE GENOMIC DNA]</scope>
    <source>
        <strain evidence="10 13">FDAARGOS_1148</strain>
    </source>
</reference>
<dbReference type="RefSeq" id="WP_047132912.1">
    <property type="nucleotide sequence ID" value="NZ_CP015114.1"/>
</dbReference>
<feature type="transmembrane region" description="Helical" evidence="8">
    <location>
        <begin position="71"/>
        <end position="91"/>
    </location>
</feature>
<evidence type="ECO:0000256" key="2">
    <source>
        <dbReference type="ARBA" id="ARBA00009425"/>
    </source>
</evidence>
<organism evidence="11 12">
    <name type="scientific">Staphylococcus condimenti</name>
    <dbReference type="NCBI Taxonomy" id="70255"/>
    <lineage>
        <taxon>Bacteria</taxon>
        <taxon>Bacillati</taxon>
        <taxon>Bacillota</taxon>
        <taxon>Bacilli</taxon>
        <taxon>Bacillales</taxon>
        <taxon>Staphylococcaceae</taxon>
        <taxon>Staphylococcus</taxon>
    </lineage>
</organism>
<evidence type="ECO:0000256" key="1">
    <source>
        <dbReference type="ARBA" id="ARBA00004651"/>
    </source>
</evidence>
<evidence type="ECO:0000313" key="13">
    <source>
        <dbReference type="Proteomes" id="UP000595942"/>
    </source>
</evidence>
<dbReference type="GO" id="GO:0015297">
    <property type="term" value="F:antiporter activity"/>
    <property type="evidence" value="ECO:0007669"/>
    <property type="project" value="UniProtKB-KW"/>
</dbReference>
<keyword evidence="7 8" id="KW-0472">Membrane</keyword>
<dbReference type="InterPro" id="IPR007182">
    <property type="entry name" value="MnhB"/>
</dbReference>
<accession>A0A143PA51</accession>
<protein>
    <submittedName>
        <fullName evidence="11">Na(+)/H(+) antiporter subunit B</fullName>
    </submittedName>
</protein>
<keyword evidence="4" id="KW-1003">Cell membrane</keyword>
<dbReference type="EMBL" id="CP068073">
    <property type="protein sequence ID" value="QQS82836.1"/>
    <property type="molecule type" value="Genomic_DNA"/>
</dbReference>
<evidence type="ECO:0000256" key="6">
    <source>
        <dbReference type="ARBA" id="ARBA00022989"/>
    </source>
</evidence>
<dbReference type="NCBIfam" id="NF009223">
    <property type="entry name" value="PRK12573.1"/>
    <property type="match status" value="1"/>
</dbReference>
<evidence type="ECO:0000313" key="11">
    <source>
        <dbReference type="EMBL" id="RZI02573.1"/>
    </source>
</evidence>
<dbReference type="EMBL" id="RQTE01000094">
    <property type="protein sequence ID" value="RZI02573.1"/>
    <property type="molecule type" value="Genomic_DNA"/>
</dbReference>
<feature type="transmembrane region" description="Helical" evidence="8">
    <location>
        <begin position="111"/>
        <end position="138"/>
    </location>
</feature>
<evidence type="ECO:0000256" key="5">
    <source>
        <dbReference type="ARBA" id="ARBA00022692"/>
    </source>
</evidence>
<dbReference type="KEGG" id="scv:A4G25_05150"/>
<keyword evidence="6 8" id="KW-1133">Transmembrane helix</keyword>
<reference evidence="11 12" key="1">
    <citation type="submission" date="2018-11" db="EMBL/GenBank/DDBJ databases">
        <title>Genomic profiling of Staphylococcus species from a Poultry farm system in KwaZulu-Natal, South Africa.</title>
        <authorList>
            <person name="Amoako D.G."/>
            <person name="Somboro A.M."/>
            <person name="Abia A.L.K."/>
            <person name="Bester L.A."/>
            <person name="Essack S.Y."/>
        </authorList>
    </citation>
    <scope>NUCLEOTIDE SEQUENCE [LARGE SCALE GENOMIC DNA]</scope>
    <source>
        <strain evidence="11 12">SA11</strain>
    </source>
</reference>
<feature type="domain" description="Na+/H+ antiporter MnhB subunit-related protein" evidence="9">
    <location>
        <begin position="10"/>
        <end position="133"/>
    </location>
</feature>